<dbReference type="Proteomes" id="UP001497535">
    <property type="component" value="Unassembled WGS sequence"/>
</dbReference>
<organism evidence="1 2">
    <name type="scientific">Meloidogyne enterolobii</name>
    <name type="common">Root-knot nematode worm</name>
    <name type="synonym">Meloidogyne mayaguensis</name>
    <dbReference type="NCBI Taxonomy" id="390850"/>
    <lineage>
        <taxon>Eukaryota</taxon>
        <taxon>Metazoa</taxon>
        <taxon>Ecdysozoa</taxon>
        <taxon>Nematoda</taxon>
        <taxon>Chromadorea</taxon>
        <taxon>Rhabditida</taxon>
        <taxon>Tylenchina</taxon>
        <taxon>Tylenchomorpha</taxon>
        <taxon>Tylenchoidea</taxon>
        <taxon>Meloidogynidae</taxon>
        <taxon>Meloidogyninae</taxon>
        <taxon>Meloidogyne</taxon>
    </lineage>
</organism>
<accession>A0ACB1ASP8</accession>
<gene>
    <name evidence="1" type="ORF">MENTE1834_LOCUS42628</name>
</gene>
<comment type="caution">
    <text evidence="1">The sequence shown here is derived from an EMBL/GenBank/DDBJ whole genome shotgun (WGS) entry which is preliminary data.</text>
</comment>
<evidence type="ECO:0000313" key="1">
    <source>
        <dbReference type="EMBL" id="CAK5102873.1"/>
    </source>
</evidence>
<dbReference type="EMBL" id="CAVMJV010000113">
    <property type="protein sequence ID" value="CAK5102873.1"/>
    <property type="molecule type" value="Genomic_DNA"/>
</dbReference>
<evidence type="ECO:0000313" key="2">
    <source>
        <dbReference type="Proteomes" id="UP001497535"/>
    </source>
</evidence>
<sequence length="87" mass="9829">MSFDCHLHVAVTPYSNKFVHDGVKAVEKFDPNNLIRLPWPRTFHGKGRVPEGGLGGQIVAEQMHVVWHGDSLICPISEQVNFNFLDF</sequence>
<name>A0ACB1ASP8_MELEN</name>
<proteinExistence type="predicted"/>
<reference evidence="1" key="1">
    <citation type="submission" date="2023-11" db="EMBL/GenBank/DDBJ databases">
        <authorList>
            <person name="Poullet M."/>
        </authorList>
    </citation>
    <scope>NUCLEOTIDE SEQUENCE</scope>
    <source>
        <strain evidence="1">E1834</strain>
    </source>
</reference>
<keyword evidence="2" id="KW-1185">Reference proteome</keyword>
<protein>
    <submittedName>
        <fullName evidence="1">Uncharacterized protein</fullName>
    </submittedName>
</protein>